<dbReference type="GO" id="GO:0012505">
    <property type="term" value="C:endomembrane system"/>
    <property type="evidence" value="ECO:0007669"/>
    <property type="project" value="UniProtKB-SubCell"/>
</dbReference>
<dbReference type="GO" id="GO:0030117">
    <property type="term" value="C:membrane coat"/>
    <property type="evidence" value="ECO:0007669"/>
    <property type="project" value="InterPro"/>
</dbReference>
<keyword evidence="2" id="KW-0813">Transport</keyword>
<accession>A0AAV4NA72</accession>
<proteinExistence type="predicted"/>
<evidence type="ECO:0000256" key="4">
    <source>
        <dbReference type="ARBA" id="ARBA00023136"/>
    </source>
</evidence>
<sequence length="76" mass="8838">MHMFELEQFTQAALCAFRIIKKVPELMEMFIPATRSLLSEKNHGVLITAVVLITEMCEKSPDALHHFKRYIYSIIL</sequence>
<dbReference type="PANTHER" id="PTHR22780">
    <property type="entry name" value="ADAPTIN, ALPHA/GAMMA/EPSILON"/>
    <property type="match status" value="1"/>
</dbReference>
<comment type="caution">
    <text evidence="6">The sequence shown here is derived from an EMBL/GenBank/DDBJ whole genome shotgun (WGS) entry which is preliminary data.</text>
</comment>
<name>A0AAV4NA72_CAEEX</name>
<dbReference type="InterPro" id="IPR016024">
    <property type="entry name" value="ARM-type_fold"/>
</dbReference>
<feature type="domain" description="Clathrin/coatomer adaptor adaptin-like N-terminal" evidence="5">
    <location>
        <begin position="11"/>
        <end position="73"/>
    </location>
</feature>
<evidence type="ECO:0000256" key="2">
    <source>
        <dbReference type="ARBA" id="ARBA00022448"/>
    </source>
</evidence>
<keyword evidence="4" id="KW-0472">Membrane</keyword>
<gene>
    <name evidence="6" type="primary">AP1G1</name>
    <name evidence="6" type="ORF">CEXT_365881</name>
</gene>
<dbReference type="GO" id="GO:0016192">
    <property type="term" value="P:vesicle-mediated transport"/>
    <property type="evidence" value="ECO:0007669"/>
    <property type="project" value="InterPro"/>
</dbReference>
<dbReference type="InterPro" id="IPR011989">
    <property type="entry name" value="ARM-like"/>
</dbReference>
<organism evidence="6 7">
    <name type="scientific">Caerostris extrusa</name>
    <name type="common">Bark spider</name>
    <name type="synonym">Caerostris bankana</name>
    <dbReference type="NCBI Taxonomy" id="172846"/>
    <lineage>
        <taxon>Eukaryota</taxon>
        <taxon>Metazoa</taxon>
        <taxon>Ecdysozoa</taxon>
        <taxon>Arthropoda</taxon>
        <taxon>Chelicerata</taxon>
        <taxon>Arachnida</taxon>
        <taxon>Araneae</taxon>
        <taxon>Araneomorphae</taxon>
        <taxon>Entelegynae</taxon>
        <taxon>Araneoidea</taxon>
        <taxon>Araneidae</taxon>
        <taxon>Caerostris</taxon>
    </lineage>
</organism>
<dbReference type="InterPro" id="IPR002553">
    <property type="entry name" value="Clathrin/coatomer_adapt-like_N"/>
</dbReference>
<dbReference type="Pfam" id="PF01602">
    <property type="entry name" value="Adaptin_N"/>
    <property type="match status" value="1"/>
</dbReference>
<dbReference type="GO" id="GO:0006886">
    <property type="term" value="P:intracellular protein transport"/>
    <property type="evidence" value="ECO:0007669"/>
    <property type="project" value="InterPro"/>
</dbReference>
<evidence type="ECO:0000313" key="7">
    <source>
        <dbReference type="Proteomes" id="UP001054945"/>
    </source>
</evidence>
<evidence type="ECO:0000256" key="1">
    <source>
        <dbReference type="ARBA" id="ARBA00004308"/>
    </source>
</evidence>
<dbReference type="Proteomes" id="UP001054945">
    <property type="component" value="Unassembled WGS sequence"/>
</dbReference>
<dbReference type="EMBL" id="BPLR01020674">
    <property type="protein sequence ID" value="GIX81383.1"/>
    <property type="molecule type" value="Genomic_DNA"/>
</dbReference>
<protein>
    <recommendedName>
        <fullName evidence="5">Clathrin/coatomer adaptor adaptin-like N-terminal domain-containing protein</fullName>
    </recommendedName>
</protein>
<reference evidence="6 7" key="1">
    <citation type="submission" date="2021-06" db="EMBL/GenBank/DDBJ databases">
        <title>Caerostris extrusa draft genome.</title>
        <authorList>
            <person name="Kono N."/>
            <person name="Arakawa K."/>
        </authorList>
    </citation>
    <scope>NUCLEOTIDE SEQUENCE [LARGE SCALE GENOMIC DNA]</scope>
</reference>
<evidence type="ECO:0000259" key="5">
    <source>
        <dbReference type="Pfam" id="PF01602"/>
    </source>
</evidence>
<dbReference type="AlphaFoldDB" id="A0AAV4NA72"/>
<dbReference type="SUPFAM" id="SSF48371">
    <property type="entry name" value="ARM repeat"/>
    <property type="match status" value="1"/>
</dbReference>
<evidence type="ECO:0000313" key="6">
    <source>
        <dbReference type="EMBL" id="GIX81383.1"/>
    </source>
</evidence>
<keyword evidence="3" id="KW-0653">Protein transport</keyword>
<comment type="subcellular location">
    <subcellularLocation>
        <location evidence="1">Endomembrane system</location>
    </subcellularLocation>
</comment>
<evidence type="ECO:0000256" key="3">
    <source>
        <dbReference type="ARBA" id="ARBA00022927"/>
    </source>
</evidence>
<dbReference type="InterPro" id="IPR050840">
    <property type="entry name" value="Adaptor_Complx_Large_Subunit"/>
</dbReference>
<keyword evidence="7" id="KW-1185">Reference proteome</keyword>
<dbReference type="Gene3D" id="1.25.10.10">
    <property type="entry name" value="Leucine-rich Repeat Variant"/>
    <property type="match status" value="1"/>
</dbReference>